<keyword evidence="2" id="KW-1185">Reference proteome</keyword>
<proteinExistence type="predicted"/>
<evidence type="ECO:0000313" key="1">
    <source>
        <dbReference type="EMBL" id="KAH6943567.1"/>
    </source>
</evidence>
<evidence type="ECO:0000313" key="2">
    <source>
        <dbReference type="Proteomes" id="UP000821845"/>
    </source>
</evidence>
<organism evidence="1 2">
    <name type="scientific">Hyalomma asiaticum</name>
    <name type="common">Tick</name>
    <dbReference type="NCBI Taxonomy" id="266040"/>
    <lineage>
        <taxon>Eukaryota</taxon>
        <taxon>Metazoa</taxon>
        <taxon>Ecdysozoa</taxon>
        <taxon>Arthropoda</taxon>
        <taxon>Chelicerata</taxon>
        <taxon>Arachnida</taxon>
        <taxon>Acari</taxon>
        <taxon>Parasitiformes</taxon>
        <taxon>Ixodida</taxon>
        <taxon>Ixodoidea</taxon>
        <taxon>Ixodidae</taxon>
        <taxon>Hyalomminae</taxon>
        <taxon>Hyalomma</taxon>
    </lineage>
</organism>
<comment type="caution">
    <text evidence="1">The sequence shown here is derived from an EMBL/GenBank/DDBJ whole genome shotgun (WGS) entry which is preliminary data.</text>
</comment>
<reference evidence="1" key="1">
    <citation type="submission" date="2020-05" db="EMBL/GenBank/DDBJ databases">
        <title>Large-scale comparative analyses of tick genomes elucidate their genetic diversity and vector capacities.</title>
        <authorList>
            <person name="Jia N."/>
            <person name="Wang J."/>
            <person name="Shi W."/>
            <person name="Du L."/>
            <person name="Sun Y."/>
            <person name="Zhan W."/>
            <person name="Jiang J."/>
            <person name="Wang Q."/>
            <person name="Zhang B."/>
            <person name="Ji P."/>
            <person name="Sakyi L.B."/>
            <person name="Cui X."/>
            <person name="Yuan T."/>
            <person name="Jiang B."/>
            <person name="Yang W."/>
            <person name="Lam T.T.-Y."/>
            <person name="Chang Q."/>
            <person name="Ding S."/>
            <person name="Wang X."/>
            <person name="Zhu J."/>
            <person name="Ruan X."/>
            <person name="Zhao L."/>
            <person name="Wei J."/>
            <person name="Que T."/>
            <person name="Du C."/>
            <person name="Cheng J."/>
            <person name="Dai P."/>
            <person name="Han X."/>
            <person name="Huang E."/>
            <person name="Gao Y."/>
            <person name="Liu J."/>
            <person name="Shao H."/>
            <person name="Ye R."/>
            <person name="Li L."/>
            <person name="Wei W."/>
            <person name="Wang X."/>
            <person name="Wang C."/>
            <person name="Yang T."/>
            <person name="Huo Q."/>
            <person name="Li W."/>
            <person name="Guo W."/>
            <person name="Chen H."/>
            <person name="Zhou L."/>
            <person name="Ni X."/>
            <person name="Tian J."/>
            <person name="Zhou Y."/>
            <person name="Sheng Y."/>
            <person name="Liu T."/>
            <person name="Pan Y."/>
            <person name="Xia L."/>
            <person name="Li J."/>
            <person name="Zhao F."/>
            <person name="Cao W."/>
        </authorList>
    </citation>
    <scope>NUCLEOTIDE SEQUENCE</scope>
    <source>
        <strain evidence="1">Hyas-2018</strain>
    </source>
</reference>
<protein>
    <submittedName>
        <fullName evidence="1">Uncharacterized protein</fullName>
    </submittedName>
</protein>
<sequence length="721" mass="80754">MKVRRMRYTVANRTLTTTGQRLQLKLLDCQAELPSESKRLTVNMTQFALNTARLRIFDPSKKEFEPPEPVVNSDDQASIVNYKFALKDSGSLVIAPNGKSEAQFEVHLQSTLYADKVRQLAIGIHAGQFFYGLRGQKGAPFAQAGRWSKHTFYSTEGALDYEIKEEAGVFEGTDPFIIVATKDVNISLGLFFFTGHDIDLTLSSERILTFRTTGGLLDVFFFFGPDPTSVAEQYFRLVGFPSLPSIRLLTNGLSISSAYTLDGSTLDAQPRDLQASQNAPDILPKENGTQRLECTKHGSRQLFDVTHPKGAQEFHEFLIGSELDNAIDYRGNLIFRRPHCVSNGSESAHTLTLARYSDLRNAYAAILAKATYRSVAKKTGEIAQILVQSTFPGTGRWSGYWNPERRPQERTVQDMLLHNIAGLPVYGAAVCNLRDVVDANASEECCRLAHVAVYFPLHRRMEANEIGAFYEKPMEDSPMNEYQRRFRVATSRATRLRASFLPYTLTALYQCHKTGAMLARPMSFEFPRDYSTHDYPEQFMYGPHLLVIARTEFYQSTKLLEAYFPSGLWYEPYRGRYIRSSGQVVFVPRPAICVTPVFVRAGSIVPVAKKGGIRLAVFLDADEQAEGDLFQLPKEVPELEALAAKNYSLFHFLYVKGSLTGHCTTCAVSTMLSSIRIYGLNRRPAAVDINGRQLYFNVSGWSLTAYGVAHDATSPFLITIA</sequence>
<dbReference type="Proteomes" id="UP000821845">
    <property type="component" value="Chromosome 10"/>
</dbReference>
<gene>
    <name evidence="1" type="ORF">HPB50_024340</name>
</gene>
<dbReference type="EMBL" id="CM023490">
    <property type="protein sequence ID" value="KAH6943567.1"/>
    <property type="molecule type" value="Genomic_DNA"/>
</dbReference>
<accession>A0ACB7TDV3</accession>
<name>A0ACB7TDV3_HYAAI</name>